<dbReference type="AlphaFoldDB" id="A0AAE6MM13"/>
<dbReference type="PANTHER" id="PTHR21174">
    <property type="match status" value="1"/>
</dbReference>
<reference evidence="1 3" key="1">
    <citation type="submission" date="2019-08" db="EMBL/GenBank/DDBJ databases">
        <title>Comparative genome analysis confer to the adaptation heavy metal polluted environment.</title>
        <authorList>
            <person name="Li Y."/>
        </authorList>
    </citation>
    <scope>NUCLEOTIDE SEQUENCE [LARGE SCALE GENOMIC DNA]</scope>
    <source>
        <strain evidence="1 3">P2</strain>
    </source>
</reference>
<dbReference type="Proteomes" id="UP000663940">
    <property type="component" value="Chromosome"/>
</dbReference>
<keyword evidence="4" id="KW-1185">Reference proteome</keyword>
<sequence>MNDLIKKSEQYVTALLAEKLPAGMAYHNLLHTRDMVSAVQELTESILLNNWEQEILLVAAWFHDSGYCYTYHGHEAISMTLAGDFLRGLGKNEIFINPVNDCIRATQMPQAPHTIFQAVMCDADMRHLALPDYAAHADRLRKEWFQMLHKEFSDADWDRQNLQFMKSHTYFTIHAKTHWEPEKQQNISLLQDKLNDIDQNFPS</sequence>
<evidence type="ECO:0008006" key="5">
    <source>
        <dbReference type="Google" id="ProtNLM"/>
    </source>
</evidence>
<evidence type="ECO:0000313" key="1">
    <source>
        <dbReference type="EMBL" id="QEM07822.1"/>
    </source>
</evidence>
<protein>
    <recommendedName>
        <fullName evidence="5">HD domain-containing protein</fullName>
    </recommendedName>
</protein>
<dbReference type="Proteomes" id="UP000250557">
    <property type="component" value="Chromosome"/>
</dbReference>
<evidence type="ECO:0000313" key="4">
    <source>
        <dbReference type="Proteomes" id="UP000663940"/>
    </source>
</evidence>
<organism evidence="1 3">
    <name type="scientific">Mucilaginibacter rubeus</name>
    <dbReference type="NCBI Taxonomy" id="2027860"/>
    <lineage>
        <taxon>Bacteria</taxon>
        <taxon>Pseudomonadati</taxon>
        <taxon>Bacteroidota</taxon>
        <taxon>Sphingobacteriia</taxon>
        <taxon>Sphingobacteriales</taxon>
        <taxon>Sphingobacteriaceae</taxon>
        <taxon>Mucilaginibacter</taxon>
    </lineage>
</organism>
<proteinExistence type="predicted"/>
<gene>
    <name evidence="1" type="ORF">DIU31_031580</name>
    <name evidence="2" type="ORF">J3L21_29440</name>
</gene>
<dbReference type="PANTHER" id="PTHR21174:SF0">
    <property type="entry name" value="HD PHOSPHOHYDROLASE FAMILY PROTEIN-RELATED"/>
    <property type="match status" value="1"/>
</dbReference>
<reference evidence="2 4" key="2">
    <citation type="submission" date="2021-03" db="EMBL/GenBank/DDBJ databases">
        <title>Mucilaginibacter strains isolated from gold and copper mining confer multi heavy-metal resistance.</title>
        <authorList>
            <person name="Li Y."/>
        </authorList>
    </citation>
    <scope>NUCLEOTIDE SEQUENCE [LARGE SCALE GENOMIC DNA]</scope>
    <source>
        <strain evidence="2 4">P2-4</strain>
    </source>
</reference>
<evidence type="ECO:0000313" key="3">
    <source>
        <dbReference type="Proteomes" id="UP000250557"/>
    </source>
</evidence>
<dbReference type="SUPFAM" id="SSF109604">
    <property type="entry name" value="HD-domain/PDEase-like"/>
    <property type="match status" value="1"/>
</dbReference>
<dbReference type="RefSeq" id="WP_112653930.1">
    <property type="nucleotide sequence ID" value="NZ_CP043451.1"/>
</dbReference>
<name>A0AAE6MM13_9SPHI</name>
<dbReference type="EMBL" id="CP043451">
    <property type="protein sequence ID" value="QEM07822.1"/>
    <property type="molecule type" value="Genomic_DNA"/>
</dbReference>
<accession>A0AAE6MM13</accession>
<dbReference type="Gene3D" id="1.10.3210.10">
    <property type="entry name" value="Hypothetical protein af1432"/>
    <property type="match status" value="1"/>
</dbReference>
<evidence type="ECO:0000313" key="2">
    <source>
        <dbReference type="EMBL" id="QTE49609.1"/>
    </source>
</evidence>
<dbReference type="EMBL" id="CP071880">
    <property type="protein sequence ID" value="QTE49609.1"/>
    <property type="molecule type" value="Genomic_DNA"/>
</dbReference>
<dbReference type="InterPro" id="IPR009218">
    <property type="entry name" value="HD_phosphohydro"/>
</dbReference>